<feature type="compositionally biased region" description="Low complexity" evidence="5">
    <location>
        <begin position="1508"/>
        <end position="1522"/>
    </location>
</feature>
<feature type="region of interest" description="Disordered" evidence="5">
    <location>
        <begin position="1413"/>
        <end position="1442"/>
    </location>
</feature>
<comment type="caution">
    <text evidence="7">The sequence shown here is derived from an EMBL/GenBank/DDBJ whole genome shotgun (WGS) entry which is preliminary data.</text>
</comment>
<accession>A0A7J6BD57</accession>
<feature type="compositionally biased region" description="Polar residues" evidence="5">
    <location>
        <begin position="1025"/>
        <end position="1041"/>
    </location>
</feature>
<comment type="similarity">
    <text evidence="1">Belongs to the GW182 family.</text>
</comment>
<dbReference type="InterPro" id="IPR035979">
    <property type="entry name" value="RBD_domain_sf"/>
</dbReference>
<feature type="region of interest" description="Disordered" evidence="5">
    <location>
        <begin position="1142"/>
        <end position="1212"/>
    </location>
</feature>
<evidence type="ECO:0000256" key="2">
    <source>
        <dbReference type="ARBA" id="ARBA00022845"/>
    </source>
</evidence>
<keyword evidence="4" id="KW-0943">RNA-mediated gene silencing</keyword>
<protein>
    <recommendedName>
        <fullName evidence="6">TNRC6 PABC binding domain-containing protein</fullName>
    </recommendedName>
</protein>
<evidence type="ECO:0000313" key="8">
    <source>
        <dbReference type="Proteomes" id="UP000593565"/>
    </source>
</evidence>
<dbReference type="SUPFAM" id="SSF54928">
    <property type="entry name" value="RNA-binding domain, RBD"/>
    <property type="match status" value="1"/>
</dbReference>
<feature type="region of interest" description="Disordered" evidence="5">
    <location>
        <begin position="1550"/>
        <end position="1577"/>
    </location>
</feature>
<evidence type="ECO:0000256" key="3">
    <source>
        <dbReference type="ARBA" id="ARBA00022884"/>
    </source>
</evidence>
<feature type="compositionally biased region" description="Polar residues" evidence="5">
    <location>
        <begin position="1523"/>
        <end position="1533"/>
    </location>
</feature>
<dbReference type="FunFam" id="3.30.70.330:FF:000011">
    <property type="entry name" value="trinucleotide repeat-containing gene 6A protein-like"/>
    <property type="match status" value="1"/>
</dbReference>
<dbReference type="InterPro" id="IPR052068">
    <property type="entry name" value="GW182_domain"/>
</dbReference>
<feature type="compositionally biased region" description="Low complexity" evidence="5">
    <location>
        <begin position="640"/>
        <end position="651"/>
    </location>
</feature>
<feature type="compositionally biased region" description="Polar residues" evidence="5">
    <location>
        <begin position="309"/>
        <end position="390"/>
    </location>
</feature>
<feature type="compositionally biased region" description="Gly residues" evidence="5">
    <location>
        <begin position="716"/>
        <end position="727"/>
    </location>
</feature>
<dbReference type="Proteomes" id="UP000593565">
    <property type="component" value="Unassembled WGS sequence"/>
</dbReference>
<sequence>MSELDAVVTKDVDREETVPEHTESSSCQPQSRRTAALAATLGTQVQLTSIQRGKQSAEGPEVYCTKAHLSGMAPIRDSVSHSPNQTGLDHAGLDPQYENSPWSSGSPCSDSNSNWGKVIVDSCDKGAWPSITGSDPELASECMDADSVSSSGSEKNLCMMASGIAGGDSNGNRQGSNQGSHFMVANGSNNVANGNVKGPWGSVLSTCQGSGESASDDLAEGGHGKMNAWGTQGPSTNGGVNPSTLNPIANQGAWPVLQNAGPNSHGPLGNGNGGTNAQRSTIGQMSSMQSVNSKMSWGSLQEKVVESEANGTSKVLSGPPQNLNTEFNGPNNTTNPMTSSLPNSTGSQQMNERSWPVSTGGSPQLQTTPVSNGTSISQHGNSEGMNSGSYGTAWGAPPSTTYSGDKCSVPKGQAVGDTVNTTLMQSGANGSSVSAASFKNNNHGMVSCGGGWDSQSTASQNLTWGAGNSMSAAGASCPWGSTSSSSSSSSTSSNTGTKVSSGEWGALPSNNQHSNDGTSGSRKGTNGWKSLEDDALGIGSGGQSSQGSTWNKSTGSEGSGESSGTPSEKDGQRNGNRRRGNQQSLIQTALSRTDVDPRVLSNQGWGQTPVRQNTSWDVSSSEKKAGHGSQGWGSASPQMSSSKSGWGDSPSTKTNNSGASGWGEQKPTSGWESKAQNGWEDSSAGMNKGNSNWGNCKDDKSSSWSNGQKTKQSWGGSSGEGWGGEGSRGNHWVEPQKSGSGGWDSDSDRSGSGWNETGRCNTNNTWGGSGSTNTPDQGGQSAGWGDSVKSNNQNQGWGEPIKQSHSNPAWGESTKPSNQSEWGKGQDANAGTFKAGNGSQTGAKNKPTGWLGGPMPAALKEEEPTGWEEPSPESVRRRMEIDDGTSAWGDPSKYSYNSVNMWNKNTSAEQDISQQKPPPPAPSSMGQKEKSCNSGWGEPYAGPQKAESSSWAEPAVDIGTSAWGKPMDSGSSWEEPGREKTGNGWSSQSQHKPGPKPVQSSWDGEMAMPAPSNWEEEEEVEIGMWNNNTPQEVNQSGNWSYSKKVPPKMNKGPGKPDDPWMNQFVKQFNSMNFPRDSEDSMKSNKMDMPAAMMDKRMDVDKHNTSMPSASRHAIHKDPPPIDRNSYMEKLLLPYDNSVVEEQQNAQSLSFPPSNPASGRQNVNMYGGGNATAQGRNSQQPPAQPLNSTQSNLRNQVPPPLLPSQVPPSLLKYTPNNTGLNTIFGPQQMAMLNQLSQLNQLNQLNQINQLQRLLIQQKAQNQRVMTGNNRQTQEQQVRGFPSGAMVPPPRHVDPPLLKQHSPPQPAALHQPKPYMDNFISLNTPDLHKEQHTLNSFTNFPLGLASNLNVNNPDIVSVGFKEPQSRLKKWTAMDVSINSPLDQNPSKPGAMSSLRIEDPPFGPYDFISSTNSPISPPGSVGDGWPTRAKSPHASSVNWPPEFRPGEPWKGYPNIDPETDPFVTPGSVINNLSINTVRDVDHLRDRNIGPSSSLNTTLPSNSAWTSIRASNHSSSLSSTAQSTSARNSDSKWSPGSVSNSSLAHELWKVPLSSKGVSAPSRPPPGLTGQKQPSSWGNGSLRLGAWGSSEPRYTPGSSWGESSSGRTNWLVLKNLTPQIDGSTLRTLCMQHGPLITFHLNLPHGNALVCYSSKEEASKAQKSLHMCVLGNTTILADFASEEEINRFFAQGQSMCMSAGWQALASTQSRLSSDAFSSGSGGGELHSSSSLWGAPSYSSSLWGSSTCPEGGNRLSSPSPIASFLPVDHMTGSGDSM</sequence>
<name>A0A7J6BD57_AMEME</name>
<evidence type="ECO:0000256" key="5">
    <source>
        <dbReference type="SAM" id="MobiDB-lite"/>
    </source>
</evidence>
<dbReference type="Gene3D" id="3.30.70.330">
    <property type="match status" value="1"/>
</dbReference>
<feature type="compositionally biased region" description="Polar residues" evidence="5">
    <location>
        <begin position="1565"/>
        <end position="1574"/>
    </location>
</feature>
<reference evidence="7 8" key="1">
    <citation type="submission" date="2020-02" db="EMBL/GenBank/DDBJ databases">
        <title>A chromosome-scale genome assembly of the black bullhead catfish (Ameiurus melas).</title>
        <authorList>
            <person name="Wen M."/>
            <person name="Zham M."/>
            <person name="Cabau C."/>
            <person name="Klopp C."/>
            <person name="Donnadieu C."/>
            <person name="Roques C."/>
            <person name="Bouchez O."/>
            <person name="Lampietro C."/>
            <person name="Jouanno E."/>
            <person name="Herpin A."/>
            <person name="Louis A."/>
            <person name="Berthelot C."/>
            <person name="Parey E."/>
            <person name="Roest-Crollius H."/>
            <person name="Braasch I."/>
            <person name="Postlethwait J."/>
            <person name="Robinson-Rechavi M."/>
            <person name="Echchiki A."/>
            <person name="Begum T."/>
            <person name="Montfort J."/>
            <person name="Schartl M."/>
            <person name="Bobe J."/>
            <person name="Guiguen Y."/>
        </authorList>
    </citation>
    <scope>NUCLEOTIDE SEQUENCE [LARGE SCALE GENOMIC DNA]</scope>
    <source>
        <strain evidence="7">M_S1</strain>
        <tissue evidence="7">Blood</tissue>
    </source>
</reference>
<evidence type="ECO:0000256" key="1">
    <source>
        <dbReference type="ARBA" id="ARBA00007302"/>
    </source>
</evidence>
<organism evidence="7 8">
    <name type="scientific">Ameiurus melas</name>
    <name type="common">Black bullhead</name>
    <name type="synonym">Silurus melas</name>
    <dbReference type="NCBI Taxonomy" id="219545"/>
    <lineage>
        <taxon>Eukaryota</taxon>
        <taxon>Metazoa</taxon>
        <taxon>Chordata</taxon>
        <taxon>Craniata</taxon>
        <taxon>Vertebrata</taxon>
        <taxon>Euteleostomi</taxon>
        <taxon>Actinopterygii</taxon>
        <taxon>Neopterygii</taxon>
        <taxon>Teleostei</taxon>
        <taxon>Ostariophysi</taxon>
        <taxon>Siluriformes</taxon>
        <taxon>Ictaluridae</taxon>
        <taxon>Ameiurus</taxon>
    </lineage>
</organism>
<feature type="compositionally biased region" description="Polar residues" evidence="5">
    <location>
        <begin position="894"/>
        <end position="915"/>
    </location>
</feature>
<feature type="compositionally biased region" description="Polar residues" evidence="5">
    <location>
        <begin position="702"/>
        <end position="712"/>
    </location>
</feature>
<dbReference type="PANTHER" id="PTHR13020:SF28">
    <property type="entry name" value="TRINUCLEOTIDE REPEAT-CONTAINING GENE 6A PROTEIN"/>
    <property type="match status" value="1"/>
</dbReference>
<dbReference type="GO" id="GO:0005654">
    <property type="term" value="C:nucleoplasm"/>
    <property type="evidence" value="ECO:0007669"/>
    <property type="project" value="TreeGrafter"/>
</dbReference>
<feature type="region of interest" description="Disordered" evidence="5">
    <location>
        <begin position="254"/>
        <end position="392"/>
    </location>
</feature>
<feature type="compositionally biased region" description="Polar residues" evidence="5">
    <location>
        <begin position="275"/>
        <end position="299"/>
    </location>
</feature>
<feature type="compositionally biased region" description="Polar residues" evidence="5">
    <location>
        <begin position="1170"/>
        <end position="1194"/>
    </location>
</feature>
<evidence type="ECO:0000256" key="4">
    <source>
        <dbReference type="ARBA" id="ARBA00023158"/>
    </source>
</evidence>
<dbReference type="InterPro" id="IPR032226">
    <property type="entry name" value="TNRC6_PABC-bd"/>
</dbReference>
<feature type="compositionally biased region" description="Basic and acidic residues" evidence="5">
    <location>
        <begin position="8"/>
        <end position="23"/>
    </location>
</feature>
<feature type="region of interest" description="Disordered" evidence="5">
    <location>
        <begin position="74"/>
        <end position="111"/>
    </location>
</feature>
<feature type="compositionally biased region" description="Pro residues" evidence="5">
    <location>
        <begin position="1196"/>
        <end position="1205"/>
    </location>
</feature>
<dbReference type="PANTHER" id="PTHR13020">
    <property type="entry name" value="TRINUCLEOTIDE REPEAT-CONTAINING GENE 6"/>
    <property type="match status" value="1"/>
</dbReference>
<evidence type="ECO:0000313" key="7">
    <source>
        <dbReference type="EMBL" id="KAF4092289.1"/>
    </source>
</evidence>
<feature type="compositionally biased region" description="Low complexity" evidence="5">
    <location>
        <begin position="471"/>
        <end position="502"/>
    </location>
</feature>
<dbReference type="Pfam" id="PF16608">
    <property type="entry name" value="TNRC6-PABC_bdg"/>
    <property type="match status" value="1"/>
</dbReference>
<feature type="compositionally biased region" description="Polar residues" evidence="5">
    <location>
        <begin position="600"/>
        <end position="619"/>
    </location>
</feature>
<feature type="compositionally biased region" description="Low complexity" evidence="5">
    <location>
        <begin position="99"/>
        <end position="111"/>
    </location>
</feature>
<proteinExistence type="inferred from homology"/>
<dbReference type="EMBL" id="JAAGNN010000002">
    <property type="protein sequence ID" value="KAF4092289.1"/>
    <property type="molecule type" value="Genomic_DNA"/>
</dbReference>
<evidence type="ECO:0000259" key="6">
    <source>
        <dbReference type="Pfam" id="PF16608"/>
    </source>
</evidence>
<feature type="domain" description="TNRC6 PABC binding" evidence="6">
    <location>
        <begin position="1332"/>
        <end position="1603"/>
    </location>
</feature>
<dbReference type="GO" id="GO:0060213">
    <property type="term" value="P:positive regulation of nuclear-transcribed mRNA poly(A) tail shortening"/>
    <property type="evidence" value="ECO:0007669"/>
    <property type="project" value="TreeGrafter"/>
</dbReference>
<feature type="compositionally biased region" description="Polar residues" evidence="5">
    <location>
        <begin position="508"/>
        <end position="528"/>
    </location>
</feature>
<dbReference type="GO" id="GO:0003723">
    <property type="term" value="F:RNA binding"/>
    <property type="evidence" value="ECO:0007669"/>
    <property type="project" value="UniProtKB-KW"/>
</dbReference>
<keyword evidence="2" id="KW-0810">Translation regulation</keyword>
<feature type="compositionally biased region" description="Low complexity" evidence="5">
    <location>
        <begin position="545"/>
        <end position="566"/>
    </location>
</feature>
<feature type="region of interest" description="Disordered" evidence="5">
    <location>
        <begin position="1102"/>
        <end position="1124"/>
    </location>
</feature>
<dbReference type="GO" id="GO:0035195">
    <property type="term" value="P:miRNA-mediated post-transcriptional gene silencing"/>
    <property type="evidence" value="ECO:0007669"/>
    <property type="project" value="TreeGrafter"/>
</dbReference>
<gene>
    <name evidence="7" type="ORF">AMELA_G00019120</name>
</gene>
<feature type="compositionally biased region" description="Polar residues" evidence="5">
    <location>
        <begin position="758"/>
        <end position="779"/>
    </location>
</feature>
<feature type="region of interest" description="Disordered" evidence="5">
    <location>
        <begin position="1"/>
        <end position="35"/>
    </location>
</feature>
<dbReference type="GO" id="GO:0000932">
    <property type="term" value="C:P-body"/>
    <property type="evidence" value="ECO:0007669"/>
    <property type="project" value="TreeGrafter"/>
</dbReference>
<feature type="region of interest" description="Disordered" evidence="5">
    <location>
        <begin position="1508"/>
        <end position="1533"/>
    </location>
</feature>
<keyword evidence="8" id="KW-1185">Reference proteome</keyword>
<feature type="region of interest" description="Disordered" evidence="5">
    <location>
        <begin position="471"/>
        <end position="1056"/>
    </location>
</feature>
<feature type="compositionally biased region" description="Polar residues" evidence="5">
    <location>
        <begin position="1142"/>
        <end position="1163"/>
    </location>
</feature>
<dbReference type="GO" id="GO:0006417">
    <property type="term" value="P:regulation of translation"/>
    <property type="evidence" value="ECO:0007669"/>
    <property type="project" value="UniProtKB-KW"/>
</dbReference>
<dbReference type="InterPro" id="IPR012677">
    <property type="entry name" value="Nucleotide-bd_a/b_plait_sf"/>
</dbReference>
<feature type="compositionally biased region" description="Polar residues" evidence="5">
    <location>
        <begin position="666"/>
        <end position="694"/>
    </location>
</feature>
<keyword evidence="3" id="KW-0694">RNA-binding</keyword>